<dbReference type="Proteomes" id="UP000646776">
    <property type="component" value="Unassembled WGS sequence"/>
</dbReference>
<evidence type="ECO:0000313" key="2">
    <source>
        <dbReference type="EMBL" id="GGT28942.1"/>
    </source>
</evidence>
<dbReference type="PROSITE" id="PS51257">
    <property type="entry name" value="PROKAR_LIPOPROTEIN"/>
    <property type="match status" value="1"/>
</dbReference>
<comment type="caution">
    <text evidence="2">The sequence shown here is derived from an EMBL/GenBank/DDBJ whole genome shotgun (WGS) entry which is preliminary data.</text>
</comment>
<accession>A0A918LN53</accession>
<protein>
    <recommendedName>
        <fullName evidence="4">Lipoprotein</fullName>
    </recommendedName>
</protein>
<keyword evidence="3" id="KW-1185">Reference proteome</keyword>
<evidence type="ECO:0000256" key="1">
    <source>
        <dbReference type="SAM" id="MobiDB-lite"/>
    </source>
</evidence>
<organism evidence="2 3">
    <name type="scientific">Streptomyces phaeofaciens</name>
    <dbReference type="NCBI Taxonomy" id="68254"/>
    <lineage>
        <taxon>Bacteria</taxon>
        <taxon>Bacillati</taxon>
        <taxon>Actinomycetota</taxon>
        <taxon>Actinomycetes</taxon>
        <taxon>Kitasatosporales</taxon>
        <taxon>Streptomycetaceae</taxon>
        <taxon>Streptomyces</taxon>
    </lineage>
</organism>
<evidence type="ECO:0000313" key="3">
    <source>
        <dbReference type="Proteomes" id="UP000646776"/>
    </source>
</evidence>
<dbReference type="EMBL" id="BMSA01000001">
    <property type="protein sequence ID" value="GGT28942.1"/>
    <property type="molecule type" value="Genomic_DNA"/>
</dbReference>
<dbReference type="AlphaFoldDB" id="A0A918LN53"/>
<reference evidence="2" key="2">
    <citation type="submission" date="2020-09" db="EMBL/GenBank/DDBJ databases">
        <authorList>
            <person name="Sun Q."/>
            <person name="Ohkuma M."/>
        </authorList>
    </citation>
    <scope>NUCLEOTIDE SEQUENCE</scope>
    <source>
        <strain evidence="2">JCM 4125</strain>
    </source>
</reference>
<proteinExistence type="predicted"/>
<reference evidence="2" key="1">
    <citation type="journal article" date="2014" name="Int. J. Syst. Evol. Microbiol.">
        <title>Complete genome sequence of Corynebacterium casei LMG S-19264T (=DSM 44701T), isolated from a smear-ripened cheese.</title>
        <authorList>
            <consortium name="US DOE Joint Genome Institute (JGI-PGF)"/>
            <person name="Walter F."/>
            <person name="Albersmeier A."/>
            <person name="Kalinowski J."/>
            <person name="Ruckert C."/>
        </authorList>
    </citation>
    <scope>NUCLEOTIDE SEQUENCE</scope>
    <source>
        <strain evidence="2">JCM 4125</strain>
    </source>
</reference>
<sequence>MEGNTRENLGSWVTLLVAGSLLAGCSAQPDDAEASGPSRSPSATASPGPGAAPSGASTADSVFTPDASLVPKTARAGRSLADAVVFTPDDWGRGFVAQTPAQSAAGTWPVLGEDCRWQREKLPAGVLAALSRYSVLNGAEGEGAVKVTAAATVHASALGADQQLATTLEEVLRCPDQQPRDGERITGLNSVGTPFGAREQNYADDSVIEIGSYTERGGAAQPYRWTVARLGTVVVAVSVTGSKDHTQDELNQLGSDALARMLERVRQQLKGK</sequence>
<evidence type="ECO:0008006" key="4">
    <source>
        <dbReference type="Google" id="ProtNLM"/>
    </source>
</evidence>
<feature type="region of interest" description="Disordered" evidence="1">
    <location>
        <begin position="26"/>
        <end position="63"/>
    </location>
</feature>
<gene>
    <name evidence="2" type="ORF">GCM10010226_00740</name>
</gene>
<name>A0A918LN53_9ACTN</name>
<feature type="compositionally biased region" description="Low complexity" evidence="1">
    <location>
        <begin position="34"/>
        <end position="59"/>
    </location>
</feature>